<gene>
    <name evidence="1" type="primary">raiA</name>
    <name evidence="1" type="ORF">KIV10_10815</name>
</gene>
<dbReference type="NCBIfam" id="TIGR00741">
    <property type="entry name" value="yfiA"/>
    <property type="match status" value="1"/>
</dbReference>
<dbReference type="EMBL" id="JAHCTB010000004">
    <property type="protein sequence ID" value="MBT0608677.1"/>
    <property type="molecule type" value="Genomic_DNA"/>
</dbReference>
<dbReference type="RefSeq" id="WP_214113544.1">
    <property type="nucleotide sequence ID" value="NZ_JAHCTB010000004.1"/>
</dbReference>
<comment type="caution">
    <text evidence="1">The sequence shown here is derived from an EMBL/GenBank/DDBJ whole genome shotgun (WGS) entry which is preliminary data.</text>
</comment>
<dbReference type="SUPFAM" id="SSF69754">
    <property type="entry name" value="Ribosome binding protein Y (YfiA homologue)"/>
    <property type="match status" value="1"/>
</dbReference>
<dbReference type="InterPro" id="IPR003489">
    <property type="entry name" value="RHF/RaiA"/>
</dbReference>
<evidence type="ECO:0000313" key="1">
    <source>
        <dbReference type="EMBL" id="MBT0608677.1"/>
    </source>
</evidence>
<accession>A0ABS5S631</accession>
<protein>
    <submittedName>
        <fullName evidence="1">Ribosome-associated translation inhibitor RaiA</fullName>
    </submittedName>
</protein>
<dbReference type="Gene3D" id="3.30.160.100">
    <property type="entry name" value="Ribosome hibernation promotion factor-like"/>
    <property type="match status" value="1"/>
</dbReference>
<keyword evidence="2" id="KW-1185">Reference proteome</keyword>
<organism evidence="1 2">
    <name type="scientific">Aequorivita echinoideorum</name>
    <dbReference type="NCBI Taxonomy" id="1549647"/>
    <lineage>
        <taxon>Bacteria</taxon>
        <taxon>Pseudomonadati</taxon>
        <taxon>Bacteroidota</taxon>
        <taxon>Flavobacteriia</taxon>
        <taxon>Flavobacteriales</taxon>
        <taxon>Flavobacteriaceae</taxon>
        <taxon>Aequorivita</taxon>
    </lineage>
</organism>
<reference evidence="1 2" key="1">
    <citation type="submission" date="2021-05" db="EMBL/GenBank/DDBJ databases">
        <title>Aequorivita echinoideorum JCM 30378 genome.</title>
        <authorList>
            <person name="Zhang H."/>
            <person name="Li C."/>
        </authorList>
    </citation>
    <scope>NUCLEOTIDE SEQUENCE [LARGE SCALE GENOMIC DNA]</scope>
    <source>
        <strain evidence="1 2">JCM30378</strain>
    </source>
</reference>
<evidence type="ECO:0000313" key="2">
    <source>
        <dbReference type="Proteomes" id="UP001297092"/>
    </source>
</evidence>
<proteinExistence type="predicted"/>
<dbReference type="InterPro" id="IPR036567">
    <property type="entry name" value="RHF-like"/>
</dbReference>
<dbReference type="Proteomes" id="UP001297092">
    <property type="component" value="Unassembled WGS sequence"/>
</dbReference>
<dbReference type="Pfam" id="PF02482">
    <property type="entry name" value="Ribosomal_S30AE"/>
    <property type="match status" value="1"/>
</dbReference>
<sequence length="101" mass="11442">MNINFEYHEVSASPRLEAMITEKLNKLENKYDFIVGADVYFKKENTSNPEEGKICSIRISMPGPTIFAENSNASFEAATAKAINEVSAQLQKRKEKMQTHQ</sequence>
<name>A0ABS5S631_9FLAO</name>